<dbReference type="Gene3D" id="2.102.10.10">
    <property type="entry name" value="Rieske [2Fe-2S] iron-sulphur domain"/>
    <property type="match status" value="1"/>
</dbReference>
<dbReference type="Gene3D" id="3.40.50.150">
    <property type="entry name" value="Vaccinia Virus protein VP39"/>
    <property type="match status" value="1"/>
</dbReference>
<dbReference type="InterPro" id="IPR029063">
    <property type="entry name" value="SAM-dependent_MTases_sf"/>
</dbReference>
<dbReference type="Pfam" id="PF00355">
    <property type="entry name" value="Rieske"/>
    <property type="match status" value="1"/>
</dbReference>
<evidence type="ECO:0000256" key="8">
    <source>
        <dbReference type="ARBA" id="ARBA00023002"/>
    </source>
</evidence>
<dbReference type="GO" id="GO:0051537">
    <property type="term" value="F:2 iron, 2 sulfur cluster binding"/>
    <property type="evidence" value="ECO:0007669"/>
    <property type="project" value="UniProtKB-KW"/>
</dbReference>
<dbReference type="GO" id="GO:0005737">
    <property type="term" value="C:cytoplasm"/>
    <property type="evidence" value="ECO:0007669"/>
    <property type="project" value="TreeGrafter"/>
</dbReference>
<evidence type="ECO:0000256" key="9">
    <source>
        <dbReference type="ARBA" id="ARBA00023004"/>
    </source>
</evidence>
<reference evidence="14" key="2">
    <citation type="submission" date="2021-11" db="EMBL/GenBank/DDBJ databases">
        <authorList>
            <consortium name="Genoscope - CEA"/>
            <person name="William W."/>
        </authorList>
    </citation>
    <scope>NUCLEOTIDE SEQUENCE</scope>
</reference>
<dbReference type="SUPFAM" id="SSF53335">
    <property type="entry name" value="S-adenosyl-L-methionine-dependent methyltransferases"/>
    <property type="match status" value="1"/>
</dbReference>
<keyword evidence="4" id="KW-0812">Transmembrane</keyword>
<accession>A0A7S4A3H3</accession>
<evidence type="ECO:0000256" key="6">
    <source>
        <dbReference type="ARBA" id="ARBA00022723"/>
    </source>
</evidence>
<dbReference type="InterPro" id="IPR017941">
    <property type="entry name" value="Rieske_2Fe-2S"/>
</dbReference>
<evidence type="ECO:0000313" key="15">
    <source>
        <dbReference type="Proteomes" id="UP000789595"/>
    </source>
</evidence>
<dbReference type="GO" id="GO:0016020">
    <property type="term" value="C:membrane"/>
    <property type="evidence" value="ECO:0007669"/>
    <property type="project" value="UniProtKB-SubCell"/>
</dbReference>
<dbReference type="PANTHER" id="PTHR21266">
    <property type="entry name" value="IRON-SULFUR DOMAIN CONTAINING PROTEIN"/>
    <property type="match status" value="1"/>
</dbReference>
<evidence type="ECO:0000256" key="3">
    <source>
        <dbReference type="ARBA" id="ARBA00022679"/>
    </source>
</evidence>
<dbReference type="GO" id="GO:0016491">
    <property type="term" value="F:oxidoreductase activity"/>
    <property type="evidence" value="ECO:0007669"/>
    <property type="project" value="UniProtKB-KW"/>
</dbReference>
<sequence length="830" mass="91437">MRAAGVLAFAVAARAWAPARPAPRPRAVSLNVATEDPATVADEAQVTKRSSLRAAPVLTDARDMVQVFEDFEADEASVVQDDGEASQSPLGYATDAVTGALFDLLHFGDASGIEDSSKNLRVLWARALLDDAGELEDKVAHNLLPKLTRDVAKWDALKPAARFAEFVTSRTKFIDAAVDKFLAAVENSGAGKPQIVLLGAGFDTRAMRYAERIRDIDGDIYELDLPHVCKGKSGLWDTWVAEHGSDSYKKPSYIPYDLNDAGDPDKATPLDILTSAGFSKERPTLFCSEAVLFYVDDLPKRRLFQDLLLASTTSPDSAVVLTDNLKPLLPSPFTHEARAFFEDSNFDLLKHSARWGGAVHYAFAARRDSQIYDQLVVDRQDTTVSYLPILSHGAAALQKKPTFENAWYAVAFSKQLERQEGDDFDELGYTPYATRLFGEPMVIYRDASGQINAVADACPHRSAPMSMGRVGDDGNLRCFYHGWAFGKDGVRADVDQFKPDGTLKKNACSLKQFAAEEVDGIVYVWRGPLLEADASKLPQKVPDATPTYPVDTVLDYKVGFEYIVENNLDSVHLFHLHDGSIPPIAALGMRRSNTDNLLMKAFSDDVGPGHVGKLRGALKPNKLVRFDAPNIVRHGGVSGFHEEFHIVPIAPKRTRVLLRQHLPKGPILTTVTGFPGVPKFLEVLVNNWNYHIGLEDYSVMQGQAHMIDDLGAPRINKAGKGDDLIYKFYNWYNKALENDGGQPYFARWTGDNEYNRVIVGDGTARDWSDIDDDELRGTVGIKEDFHAVHPVANYPPANPDGGGGYLKKWNAQVALFRALGIPLGFNPKDE</sequence>
<gene>
    <name evidence="13" type="ORF">PCAL00307_LOCUS17833</name>
    <name evidence="14" type="ORF">PECAL_6P02070</name>
</gene>
<keyword evidence="6" id="KW-0479">Metal-binding</keyword>
<reference evidence="13" key="1">
    <citation type="submission" date="2021-01" db="EMBL/GenBank/DDBJ databases">
        <authorList>
            <person name="Corre E."/>
            <person name="Pelletier E."/>
            <person name="Niang G."/>
            <person name="Scheremetjew M."/>
            <person name="Finn R."/>
            <person name="Kale V."/>
            <person name="Holt S."/>
            <person name="Cochrane G."/>
            <person name="Meng A."/>
            <person name="Brown T."/>
            <person name="Cohen L."/>
        </authorList>
    </citation>
    <scope>NUCLEOTIDE SEQUENCE</scope>
    <source>
        <strain evidence="13">CCMP1756</strain>
    </source>
</reference>
<name>A0A7S4A3H3_9STRA</name>
<dbReference type="InterPro" id="IPR036922">
    <property type="entry name" value="Rieske_2Fe-2S_sf"/>
</dbReference>
<evidence type="ECO:0000256" key="2">
    <source>
        <dbReference type="ARBA" id="ARBA00022603"/>
    </source>
</evidence>
<dbReference type="SUPFAM" id="SSF50022">
    <property type="entry name" value="ISP domain"/>
    <property type="match status" value="1"/>
</dbReference>
<dbReference type="AlphaFoldDB" id="A0A7S4A3H3"/>
<keyword evidence="10" id="KW-0411">Iron-sulfur</keyword>
<proteinExistence type="predicted"/>
<dbReference type="Proteomes" id="UP000789595">
    <property type="component" value="Unassembled WGS sequence"/>
</dbReference>
<organism evidence="13">
    <name type="scientific">Pelagomonas calceolata</name>
    <dbReference type="NCBI Taxonomy" id="35677"/>
    <lineage>
        <taxon>Eukaryota</taxon>
        <taxon>Sar</taxon>
        <taxon>Stramenopiles</taxon>
        <taxon>Ochrophyta</taxon>
        <taxon>Pelagophyceae</taxon>
        <taxon>Pelagomonadales</taxon>
        <taxon>Pelagomonadaceae</taxon>
        <taxon>Pelagomonas</taxon>
    </lineage>
</organism>
<dbReference type="EMBL" id="CAKKNE010000006">
    <property type="protein sequence ID" value="CAH0378615.1"/>
    <property type="molecule type" value="Genomic_DNA"/>
</dbReference>
<evidence type="ECO:0000256" key="10">
    <source>
        <dbReference type="ARBA" id="ARBA00023014"/>
    </source>
</evidence>
<keyword evidence="15" id="KW-1185">Reference proteome</keyword>
<dbReference type="InterPro" id="IPR007213">
    <property type="entry name" value="Ppm1/Ppm2/Tcmp"/>
</dbReference>
<dbReference type="PROSITE" id="PS51296">
    <property type="entry name" value="RIESKE"/>
    <property type="match status" value="1"/>
</dbReference>
<evidence type="ECO:0000256" key="11">
    <source>
        <dbReference type="ARBA" id="ARBA00023136"/>
    </source>
</evidence>
<evidence type="ECO:0000256" key="1">
    <source>
        <dbReference type="ARBA" id="ARBA00004370"/>
    </source>
</evidence>
<evidence type="ECO:0000259" key="12">
    <source>
        <dbReference type="PROSITE" id="PS51296"/>
    </source>
</evidence>
<keyword evidence="7" id="KW-1133">Transmembrane helix</keyword>
<evidence type="ECO:0000256" key="5">
    <source>
        <dbReference type="ARBA" id="ARBA00022714"/>
    </source>
</evidence>
<dbReference type="InterPro" id="IPR050584">
    <property type="entry name" value="Cholesterol_7-desaturase"/>
</dbReference>
<dbReference type="CDD" id="cd03469">
    <property type="entry name" value="Rieske_RO_Alpha_N"/>
    <property type="match status" value="1"/>
</dbReference>
<comment type="subcellular location">
    <subcellularLocation>
        <location evidence="1">Membrane</location>
    </subcellularLocation>
</comment>
<evidence type="ECO:0000256" key="7">
    <source>
        <dbReference type="ARBA" id="ARBA00022989"/>
    </source>
</evidence>
<dbReference type="GO" id="GO:0032259">
    <property type="term" value="P:methylation"/>
    <property type="evidence" value="ECO:0007669"/>
    <property type="project" value="UniProtKB-KW"/>
</dbReference>
<dbReference type="EMBL" id="HBIW01020715">
    <property type="protein sequence ID" value="CAE0702388.1"/>
    <property type="molecule type" value="Transcribed_RNA"/>
</dbReference>
<dbReference type="GO" id="GO:0046872">
    <property type="term" value="F:metal ion binding"/>
    <property type="evidence" value="ECO:0007669"/>
    <property type="project" value="UniProtKB-KW"/>
</dbReference>
<dbReference type="GO" id="GO:0008168">
    <property type="term" value="F:methyltransferase activity"/>
    <property type="evidence" value="ECO:0007669"/>
    <property type="project" value="UniProtKB-KW"/>
</dbReference>
<dbReference type="PANTHER" id="PTHR21266:SF32">
    <property type="entry name" value="CHOLESTEROL 7-DESATURASE NVD"/>
    <property type="match status" value="1"/>
</dbReference>
<keyword evidence="9" id="KW-0408">Iron</keyword>
<keyword evidence="2" id="KW-0489">Methyltransferase</keyword>
<keyword evidence="11" id="KW-0472">Membrane</keyword>
<dbReference type="SUPFAM" id="SSF55961">
    <property type="entry name" value="Bet v1-like"/>
    <property type="match status" value="1"/>
</dbReference>
<keyword evidence="8" id="KW-0560">Oxidoreductase</keyword>
<protein>
    <recommendedName>
        <fullName evidence="12">Rieske domain-containing protein</fullName>
    </recommendedName>
</protein>
<evidence type="ECO:0000313" key="13">
    <source>
        <dbReference type="EMBL" id="CAE0702388.1"/>
    </source>
</evidence>
<evidence type="ECO:0000313" key="14">
    <source>
        <dbReference type="EMBL" id="CAH0378615.1"/>
    </source>
</evidence>
<evidence type="ECO:0000256" key="4">
    <source>
        <dbReference type="ARBA" id="ARBA00022692"/>
    </source>
</evidence>
<dbReference type="Pfam" id="PF04072">
    <property type="entry name" value="LCM"/>
    <property type="match status" value="1"/>
</dbReference>
<keyword evidence="3" id="KW-0808">Transferase</keyword>
<feature type="domain" description="Rieske" evidence="12">
    <location>
        <begin position="407"/>
        <end position="524"/>
    </location>
</feature>
<dbReference type="OrthoDB" id="426882at2759"/>
<keyword evidence="5" id="KW-0001">2Fe-2S</keyword>